<evidence type="ECO:0000313" key="4">
    <source>
        <dbReference type="Proteomes" id="UP000823823"/>
    </source>
</evidence>
<feature type="compositionally biased region" description="Basic and acidic residues" evidence="1">
    <location>
        <begin position="375"/>
        <end position="385"/>
    </location>
</feature>
<keyword evidence="2" id="KW-0472">Membrane</keyword>
<dbReference type="EMBL" id="DWZH01000085">
    <property type="protein sequence ID" value="HJB10976.1"/>
    <property type="molecule type" value="Genomic_DNA"/>
</dbReference>
<keyword evidence="2" id="KW-0812">Transmembrane</keyword>
<reference evidence="3" key="2">
    <citation type="submission" date="2021-04" db="EMBL/GenBank/DDBJ databases">
        <authorList>
            <person name="Gilroy R."/>
        </authorList>
    </citation>
    <scope>NUCLEOTIDE SEQUENCE</scope>
    <source>
        <strain evidence="3">ChiHjej13B12-24818</strain>
    </source>
</reference>
<feature type="transmembrane region" description="Helical" evidence="2">
    <location>
        <begin position="327"/>
        <end position="348"/>
    </location>
</feature>
<dbReference type="Proteomes" id="UP000823823">
    <property type="component" value="Unassembled WGS sequence"/>
</dbReference>
<feature type="transmembrane region" description="Helical" evidence="2">
    <location>
        <begin position="275"/>
        <end position="307"/>
    </location>
</feature>
<sequence>MSRHEATGRSRHEHTGRSSMLVRLGVILEAGVADPADDPALTAEVSADLAATYPGLSWEVAVTRAEIGDPTDNSLDLLELARDRMLDEGWNLVVGISQEPLRQGSHSLTAQISPVHAAGVVSLDREGAELPGTIRRTVAGILGLPPGDRPPSARQLRSAIRAARQLASDVEDRGAEHRGRFAWRVLTANPRLILRTVHAHQPWLLAASLSRSMSAGLATGALTLITTDLWLLSAEYTGTQLALLGAVAILAVTIALVVGSDLWERPRRHAEREQAVVFNIATLVSVLIGVTVLYIALFLAALAGAVLLVDADVFGQITGDPAHPVHFLKLAWFVGGLATIGSALGAGLEDDDDVRAALFTRASASRRGRPSPMAGEHEGPHGDDV</sequence>
<proteinExistence type="predicted"/>
<protein>
    <submittedName>
        <fullName evidence="3">Uncharacterized protein</fullName>
    </submittedName>
</protein>
<organism evidence="3 4">
    <name type="scientific">Candidatus Brachybacterium merdavium</name>
    <dbReference type="NCBI Taxonomy" id="2838513"/>
    <lineage>
        <taxon>Bacteria</taxon>
        <taxon>Bacillati</taxon>
        <taxon>Actinomycetota</taxon>
        <taxon>Actinomycetes</taxon>
        <taxon>Micrococcales</taxon>
        <taxon>Dermabacteraceae</taxon>
        <taxon>Brachybacterium</taxon>
    </lineage>
</organism>
<comment type="caution">
    <text evidence="3">The sequence shown here is derived from an EMBL/GenBank/DDBJ whole genome shotgun (WGS) entry which is preliminary data.</text>
</comment>
<accession>A0A9D2LE82</accession>
<evidence type="ECO:0000256" key="2">
    <source>
        <dbReference type="SAM" id="Phobius"/>
    </source>
</evidence>
<gene>
    <name evidence="3" type="ORF">H9786_10685</name>
</gene>
<feature type="region of interest" description="Disordered" evidence="1">
    <location>
        <begin position="363"/>
        <end position="385"/>
    </location>
</feature>
<evidence type="ECO:0000256" key="1">
    <source>
        <dbReference type="SAM" id="MobiDB-lite"/>
    </source>
</evidence>
<dbReference type="AlphaFoldDB" id="A0A9D2LE82"/>
<evidence type="ECO:0000313" key="3">
    <source>
        <dbReference type="EMBL" id="HJB10976.1"/>
    </source>
</evidence>
<feature type="transmembrane region" description="Helical" evidence="2">
    <location>
        <begin position="215"/>
        <end position="234"/>
    </location>
</feature>
<keyword evidence="2" id="KW-1133">Transmembrane helix</keyword>
<name>A0A9D2LE82_9MICO</name>
<reference evidence="3" key="1">
    <citation type="journal article" date="2021" name="PeerJ">
        <title>Extensive microbial diversity within the chicken gut microbiome revealed by metagenomics and culture.</title>
        <authorList>
            <person name="Gilroy R."/>
            <person name="Ravi A."/>
            <person name="Getino M."/>
            <person name="Pursley I."/>
            <person name="Horton D.L."/>
            <person name="Alikhan N.F."/>
            <person name="Baker D."/>
            <person name="Gharbi K."/>
            <person name="Hall N."/>
            <person name="Watson M."/>
            <person name="Adriaenssens E.M."/>
            <person name="Foster-Nyarko E."/>
            <person name="Jarju S."/>
            <person name="Secka A."/>
            <person name="Antonio M."/>
            <person name="Oren A."/>
            <person name="Chaudhuri R.R."/>
            <person name="La Ragione R."/>
            <person name="Hildebrand F."/>
            <person name="Pallen M.J."/>
        </authorList>
    </citation>
    <scope>NUCLEOTIDE SEQUENCE</scope>
    <source>
        <strain evidence="3">ChiHjej13B12-24818</strain>
    </source>
</reference>
<feature type="transmembrane region" description="Helical" evidence="2">
    <location>
        <begin position="240"/>
        <end position="263"/>
    </location>
</feature>